<reference evidence="10 11" key="1">
    <citation type="submission" date="2024-05" db="EMBL/GenBank/DDBJ databases">
        <title>Long read based assembly of the Candida bracarensis genome reveals expanded adhesin content.</title>
        <authorList>
            <person name="Marcet-Houben M."/>
            <person name="Ksiezopolska E."/>
            <person name="Gabaldon T."/>
        </authorList>
    </citation>
    <scope>NUCLEOTIDE SEQUENCE [LARGE SCALE GENOMIC DNA]</scope>
    <source>
        <strain evidence="10 11">CBM6</strain>
    </source>
</reference>
<name>A0ABR4NPI7_9SACH</name>
<keyword evidence="11" id="KW-1185">Reference proteome</keyword>
<feature type="region of interest" description="Disordered" evidence="8">
    <location>
        <begin position="221"/>
        <end position="248"/>
    </location>
</feature>
<feature type="compositionally biased region" description="Basic and acidic residues" evidence="8">
    <location>
        <begin position="221"/>
        <end position="244"/>
    </location>
</feature>
<organism evidence="10 11">
    <name type="scientific">Nakaseomyces bracarensis</name>
    <dbReference type="NCBI Taxonomy" id="273131"/>
    <lineage>
        <taxon>Eukaryota</taxon>
        <taxon>Fungi</taxon>
        <taxon>Dikarya</taxon>
        <taxon>Ascomycota</taxon>
        <taxon>Saccharomycotina</taxon>
        <taxon>Saccharomycetes</taxon>
        <taxon>Saccharomycetales</taxon>
        <taxon>Saccharomycetaceae</taxon>
        <taxon>Nakaseomyces</taxon>
    </lineage>
</organism>
<evidence type="ECO:0000313" key="11">
    <source>
        <dbReference type="Proteomes" id="UP001623330"/>
    </source>
</evidence>
<evidence type="ECO:0000256" key="1">
    <source>
        <dbReference type="ARBA" id="ARBA00004123"/>
    </source>
</evidence>
<dbReference type="EMBL" id="JBEVYD010000010">
    <property type="protein sequence ID" value="KAL3230005.1"/>
    <property type="molecule type" value="Genomic_DNA"/>
</dbReference>
<proteinExistence type="inferred from homology"/>
<evidence type="ECO:0000259" key="9">
    <source>
        <dbReference type="Pfam" id="PF08743"/>
    </source>
</evidence>
<keyword evidence="5 7" id="KW-0234">DNA repair</keyword>
<keyword evidence="3 7" id="KW-0227">DNA damage</keyword>
<evidence type="ECO:0000256" key="6">
    <source>
        <dbReference type="ARBA" id="ARBA00023242"/>
    </source>
</evidence>
<evidence type="ECO:0000256" key="7">
    <source>
        <dbReference type="RuleBase" id="RU365071"/>
    </source>
</evidence>
<keyword evidence="6 7" id="KW-0539">Nucleus</keyword>
<dbReference type="PANTHER" id="PTHR16140">
    <property type="entry name" value="NON-STRUCTURAL MAINTENANCE OF CHROMOSOMES ELEMENT 4"/>
    <property type="match status" value="1"/>
</dbReference>
<comment type="subunit">
    <text evidence="7">Component of the SMC5-SMC6 complex.</text>
</comment>
<comment type="caution">
    <text evidence="10">The sequence shown here is derived from an EMBL/GenBank/DDBJ whole genome shotgun (WGS) entry which is preliminary data.</text>
</comment>
<feature type="region of interest" description="Disordered" evidence="8">
    <location>
        <begin position="123"/>
        <end position="143"/>
    </location>
</feature>
<comment type="function">
    <text evidence="7">Component of the SMC5-SMC6 complex, that promotes sister chromatid alignment after DNA damage and facilitates double-stranded DNA breaks (DSBs) repair via homologous recombination between sister chromatids.</text>
</comment>
<dbReference type="InterPro" id="IPR014854">
    <property type="entry name" value="Nse4_C"/>
</dbReference>
<sequence length="368" mass="42928">MEQGKGLEMKDYEAQQLYRAIQNEIAVLKARLTKGGDVSVAQEVYTKAEELFDRVSTLKNNRLFAQDAKIVADLSELIQICIRNLDFDDGFSLVNLEDVVQYAKRYMLRDHLESHNIEIKTERGVTIQEEERQSDDDDDDEMAGAADDAELLRNRPGHIAEMVQLDNRKRVLRQFDEYTDFNQFNWLKMGVLFEEVSKYAPTVDHLIGPFAFEKKKKVQKERAQRDGLAEKSTAENLTKEKLTHNQEVSTPEQVQRCFKILKRKNGFAKISLFKFIIDPHSFARSTENLFYTSFLLKENKLELGQDNEGLPVIGIYRNTAKTPIMDTNETQKRRGDQQNHIIFQLDMPTWRKIIEKFDITEPFLDYER</sequence>
<protein>
    <recommendedName>
        <fullName evidence="7">Non-structural maintenance of chromosomes element 4</fullName>
    </recommendedName>
</protein>
<dbReference type="PANTHER" id="PTHR16140:SF0">
    <property type="entry name" value="NON-STRUCTURAL MAINTENANCE OF CHROMOSOMES ELEMENT 4"/>
    <property type="match status" value="1"/>
</dbReference>
<evidence type="ECO:0000256" key="3">
    <source>
        <dbReference type="ARBA" id="ARBA00022763"/>
    </source>
</evidence>
<dbReference type="Pfam" id="PF08743">
    <property type="entry name" value="Nse4_C"/>
    <property type="match status" value="1"/>
</dbReference>
<comment type="similarity">
    <text evidence="2 7">Belongs to the NSE4 family.</text>
</comment>
<evidence type="ECO:0000313" key="10">
    <source>
        <dbReference type="EMBL" id="KAL3230005.1"/>
    </source>
</evidence>
<feature type="domain" description="Non-structural maintenance of chromosome element 4 C-terminal" evidence="9">
    <location>
        <begin position="269"/>
        <end position="364"/>
    </location>
</feature>
<feature type="compositionally biased region" description="Acidic residues" evidence="8">
    <location>
        <begin position="132"/>
        <end position="142"/>
    </location>
</feature>
<dbReference type="Proteomes" id="UP001623330">
    <property type="component" value="Unassembled WGS sequence"/>
</dbReference>
<keyword evidence="4 7" id="KW-0233">DNA recombination</keyword>
<evidence type="ECO:0000256" key="5">
    <source>
        <dbReference type="ARBA" id="ARBA00023204"/>
    </source>
</evidence>
<evidence type="ECO:0000256" key="8">
    <source>
        <dbReference type="SAM" id="MobiDB-lite"/>
    </source>
</evidence>
<dbReference type="InterPro" id="IPR027786">
    <property type="entry name" value="Nse4/EID"/>
</dbReference>
<evidence type="ECO:0000256" key="2">
    <source>
        <dbReference type="ARBA" id="ARBA00008997"/>
    </source>
</evidence>
<evidence type="ECO:0000256" key="4">
    <source>
        <dbReference type="ARBA" id="ARBA00023172"/>
    </source>
</evidence>
<gene>
    <name evidence="10" type="ORF">RNJ44_01368</name>
</gene>
<comment type="subcellular location">
    <subcellularLocation>
        <location evidence="1 7">Nucleus</location>
    </subcellularLocation>
</comment>
<accession>A0ABR4NPI7</accession>